<dbReference type="InterPro" id="IPR030934">
    <property type="entry name" value="Intein_C"/>
</dbReference>
<dbReference type="GO" id="GO:0006269">
    <property type="term" value="P:DNA replication, synthesis of primer"/>
    <property type="evidence" value="ECO:0007669"/>
    <property type="project" value="UniProtKB-KW"/>
</dbReference>
<dbReference type="GO" id="GO:0000428">
    <property type="term" value="C:DNA-directed RNA polymerase complex"/>
    <property type="evidence" value="ECO:0007669"/>
    <property type="project" value="UniProtKB-KW"/>
</dbReference>
<evidence type="ECO:0000256" key="1">
    <source>
        <dbReference type="ARBA" id="ARBA00022478"/>
    </source>
</evidence>
<dbReference type="PRINTS" id="PR00379">
    <property type="entry name" value="INTEIN"/>
</dbReference>
<dbReference type="SMART" id="SM00400">
    <property type="entry name" value="ZnF_CHCC"/>
    <property type="match status" value="2"/>
</dbReference>
<protein>
    <submittedName>
        <fullName evidence="16">DNA primase</fullName>
        <ecNumber evidence="16">2.7.7.-</ecNumber>
    </submittedName>
</protein>
<dbReference type="Pfam" id="PF10410">
    <property type="entry name" value="DnaB_bind"/>
    <property type="match status" value="1"/>
</dbReference>
<evidence type="ECO:0000256" key="9">
    <source>
        <dbReference type="ARBA" id="ARBA00022833"/>
    </source>
</evidence>
<keyword evidence="13" id="KW-0804">Transcription</keyword>
<dbReference type="InterPro" id="IPR002694">
    <property type="entry name" value="Znf_CHC2"/>
</dbReference>
<dbReference type="InterPro" id="IPR050219">
    <property type="entry name" value="DnaG_primase"/>
</dbReference>
<dbReference type="GO" id="GO:0003899">
    <property type="term" value="F:DNA-directed RNA polymerase activity"/>
    <property type="evidence" value="ECO:0007669"/>
    <property type="project" value="InterPro"/>
</dbReference>
<dbReference type="InterPro" id="IPR027434">
    <property type="entry name" value="Homing_endonucl"/>
</dbReference>
<evidence type="ECO:0000256" key="4">
    <source>
        <dbReference type="ARBA" id="ARBA00022695"/>
    </source>
</evidence>
<dbReference type="EC" id="2.7.7.-" evidence="16"/>
<dbReference type="SUPFAM" id="SSF57783">
    <property type="entry name" value="Zinc beta-ribbon"/>
    <property type="match status" value="2"/>
</dbReference>
<evidence type="ECO:0000256" key="10">
    <source>
        <dbReference type="ARBA" id="ARBA00022842"/>
    </source>
</evidence>
<dbReference type="Gene3D" id="3.90.980.10">
    <property type="entry name" value="DNA primase, catalytic core, N-terminal domain"/>
    <property type="match status" value="1"/>
</dbReference>
<dbReference type="EMBL" id="CADCUY010000050">
    <property type="protein sequence ID" value="CAA9388552.1"/>
    <property type="molecule type" value="Genomic_DNA"/>
</dbReference>
<dbReference type="SUPFAM" id="SSF55608">
    <property type="entry name" value="Homing endonucleases"/>
    <property type="match status" value="1"/>
</dbReference>
<keyword evidence="6" id="KW-0479">Metal-binding</keyword>
<dbReference type="InterPro" id="IPR037068">
    <property type="entry name" value="DNA_primase_core_N_sf"/>
</dbReference>
<keyword evidence="9" id="KW-0862">Zinc</keyword>
<dbReference type="SMART" id="SM00493">
    <property type="entry name" value="TOPRIM"/>
    <property type="match status" value="1"/>
</dbReference>
<dbReference type="GO" id="GO:0004519">
    <property type="term" value="F:endonuclease activity"/>
    <property type="evidence" value="ECO:0007669"/>
    <property type="project" value="InterPro"/>
</dbReference>
<dbReference type="InterPro" id="IPR006142">
    <property type="entry name" value="INTEIN"/>
</dbReference>
<dbReference type="InterPro" id="IPR006141">
    <property type="entry name" value="Intein_N"/>
</dbReference>
<accession>A0A6J4NHV8</accession>
<feature type="non-terminal residue" evidence="16">
    <location>
        <position position="779"/>
    </location>
</feature>
<organism evidence="16">
    <name type="scientific">uncultured Quadrisphaera sp</name>
    <dbReference type="NCBI Taxonomy" id="904978"/>
    <lineage>
        <taxon>Bacteria</taxon>
        <taxon>Bacillati</taxon>
        <taxon>Actinomycetota</taxon>
        <taxon>Actinomycetes</taxon>
        <taxon>Kineosporiales</taxon>
        <taxon>Kineosporiaceae</taxon>
        <taxon>Quadrisphaera</taxon>
        <taxon>environmental samples</taxon>
    </lineage>
</organism>
<dbReference type="PROSITE" id="PS50818">
    <property type="entry name" value="INTEIN_C_TER"/>
    <property type="match status" value="1"/>
</dbReference>
<evidence type="ECO:0000256" key="2">
    <source>
        <dbReference type="ARBA" id="ARBA00022515"/>
    </source>
</evidence>
<dbReference type="SUPFAM" id="SSF56731">
    <property type="entry name" value="DNA primase core"/>
    <property type="match status" value="1"/>
</dbReference>
<keyword evidence="3 16" id="KW-0808">Transferase</keyword>
<evidence type="ECO:0000256" key="3">
    <source>
        <dbReference type="ARBA" id="ARBA00022679"/>
    </source>
</evidence>
<keyword evidence="12" id="KW-0238">DNA-binding</keyword>
<dbReference type="InterPro" id="IPR036977">
    <property type="entry name" value="DNA_primase_Znf_CHC2"/>
</dbReference>
<dbReference type="PROSITE" id="PS50880">
    <property type="entry name" value="TOPRIM"/>
    <property type="match status" value="1"/>
</dbReference>
<dbReference type="InterPro" id="IPR004860">
    <property type="entry name" value="LAGLIDADG_dom"/>
</dbReference>
<evidence type="ECO:0000256" key="11">
    <source>
        <dbReference type="ARBA" id="ARBA00023000"/>
    </source>
</evidence>
<reference evidence="16" key="1">
    <citation type="submission" date="2020-02" db="EMBL/GenBank/DDBJ databases">
        <authorList>
            <person name="Meier V. D."/>
        </authorList>
    </citation>
    <scope>NUCLEOTIDE SEQUENCE</scope>
    <source>
        <strain evidence="16">AVDCRST_MAG35</strain>
    </source>
</reference>
<keyword evidence="4 16" id="KW-0548">Nucleotidyltransferase</keyword>
<evidence type="ECO:0000256" key="13">
    <source>
        <dbReference type="ARBA" id="ARBA00023163"/>
    </source>
</evidence>
<dbReference type="GO" id="GO:0008270">
    <property type="term" value="F:zinc ion binding"/>
    <property type="evidence" value="ECO:0007669"/>
    <property type="project" value="UniProtKB-KW"/>
</dbReference>
<dbReference type="Pfam" id="PF08275">
    <property type="entry name" value="DNAG_N"/>
    <property type="match status" value="1"/>
</dbReference>
<evidence type="ECO:0000256" key="12">
    <source>
        <dbReference type="ARBA" id="ARBA00023125"/>
    </source>
</evidence>
<sequence>MAGRIRREDVDLVRERTRIDEVIGEHVTLKSAGAGSLKGLCPFHDERSPSFHVRPAVGMYHCLAGETGVLTDEGVVPIRELAGRTARILARTHGMRTASWVEAPIRSFGVQPLMKVSLSRNGRTRDVYATDEHRWFVTAGARRAGWKERLTRDLAPGDRLLSNHPVNRVKGTVTPSAFGIARGFTYGDGGRQHGGSYAQFCGEKDAAMRAWFPLSRFIEVAEGVTRAYDLPAHFKDELPDLAESTSYLYGWLAGYFAADGCVADDGDATLASADRKALEHVERLCTRLGIATNGITTQLRRGYGTADSEIHSIRFMTSDLTASFFLIPAHRERFLASAKKYERRRWVVTGVEPTDRVEEVFCAVVEGAHNFTLEGNILTGNCFGCGEGGDVYSFLTKVDGLTFVEAVERLAAALGHQLRYEDGGGPRSSADVGRRQRLLDAHRVAAEFYAEQLLSPGAEVGRRFLVERGFKREAAQRFGVGFAPTGWDSLVKHLRGKGFTDDEIVTGGLASRGQSGTSGPFDRFRGRLVWPIRDTTGLTIGFGARKLLDDDTGPKYLNTPETPLYKKSHVLYGLDLARREVAKAKQVVVVEGYTDVMACHLAGVGTAVATCGTAFGTDHVAVVRRLIADDDARSGEVVFTFDGDEAGQRAALRAFEEDQRFVAQTFIAVQPDGMDPCELRQARGDQAVRDLVAARRPLFEFAIRSRLSRYDLDTAEGRVAALRASAPVVAAIRDRSLRPEYSRQLAGWLGMDVESVRRAVAQAPAAPGGGAGPAGGRDG</sequence>
<dbReference type="InterPro" id="IPR006171">
    <property type="entry name" value="TOPRIM_dom"/>
</dbReference>
<dbReference type="SUPFAM" id="SSF51294">
    <property type="entry name" value="Hedgehog/intein (Hint) domain"/>
    <property type="match status" value="1"/>
</dbReference>
<dbReference type="GO" id="GO:0005737">
    <property type="term" value="C:cytoplasm"/>
    <property type="evidence" value="ECO:0007669"/>
    <property type="project" value="TreeGrafter"/>
</dbReference>
<keyword evidence="7" id="KW-0863">Zinc-finger</keyword>
<keyword evidence="2" id="KW-0639">Primosome</keyword>
<feature type="domain" description="DOD-type homing endonuclease" evidence="14">
    <location>
        <begin position="181"/>
        <end position="290"/>
    </location>
</feature>
<dbReference type="GO" id="GO:1990077">
    <property type="term" value="C:primosome complex"/>
    <property type="evidence" value="ECO:0007669"/>
    <property type="project" value="UniProtKB-KW"/>
</dbReference>
<dbReference type="Gene3D" id="3.90.580.10">
    <property type="entry name" value="Zinc finger, CHC2-type domain"/>
    <property type="match status" value="2"/>
</dbReference>
<dbReference type="PANTHER" id="PTHR30313:SF2">
    <property type="entry name" value="DNA PRIMASE"/>
    <property type="match status" value="1"/>
</dbReference>
<dbReference type="GO" id="GO:0003677">
    <property type="term" value="F:DNA binding"/>
    <property type="evidence" value="ECO:0007669"/>
    <property type="project" value="UniProtKB-KW"/>
</dbReference>
<gene>
    <name evidence="16" type="ORF">AVDCRST_MAG35-279</name>
</gene>
<dbReference type="Gene3D" id="3.40.1360.10">
    <property type="match status" value="1"/>
</dbReference>
<dbReference type="InterPro" id="IPR004042">
    <property type="entry name" value="Intein_endonuc_central"/>
</dbReference>
<feature type="domain" description="Toprim" evidence="15">
    <location>
        <begin position="585"/>
        <end position="671"/>
    </location>
</feature>
<evidence type="ECO:0000256" key="6">
    <source>
        <dbReference type="ARBA" id="ARBA00022723"/>
    </source>
</evidence>
<dbReference type="InterPro" id="IPR034151">
    <property type="entry name" value="TOPRIM_DnaG_bac"/>
</dbReference>
<dbReference type="Pfam" id="PF01807">
    <property type="entry name" value="Zn_ribbon_DnaG"/>
    <property type="match status" value="2"/>
</dbReference>
<evidence type="ECO:0000259" key="14">
    <source>
        <dbReference type="PROSITE" id="PS50819"/>
    </source>
</evidence>
<dbReference type="NCBIfam" id="TIGR01391">
    <property type="entry name" value="dnaG"/>
    <property type="match status" value="1"/>
</dbReference>
<keyword evidence="11" id="KW-0651">Protein splicing</keyword>
<dbReference type="AlphaFoldDB" id="A0A6J4NHV8"/>
<dbReference type="InterPro" id="IPR019475">
    <property type="entry name" value="DNA_primase_DnaB-bd"/>
</dbReference>
<name>A0A6J4NHV8_9ACTN</name>
<dbReference type="InterPro" id="IPR036844">
    <property type="entry name" value="Hint_dom_sf"/>
</dbReference>
<evidence type="ECO:0000256" key="5">
    <source>
        <dbReference type="ARBA" id="ARBA00022705"/>
    </source>
</evidence>
<dbReference type="InterPro" id="IPR013264">
    <property type="entry name" value="DNAG_N"/>
</dbReference>
<dbReference type="Pfam" id="PF14528">
    <property type="entry name" value="LAGLIDADG_3"/>
    <property type="match status" value="1"/>
</dbReference>
<dbReference type="InterPro" id="IPR006295">
    <property type="entry name" value="DNA_primase_DnaG"/>
</dbReference>
<dbReference type="GO" id="GO:0016539">
    <property type="term" value="P:intein-mediated protein splicing"/>
    <property type="evidence" value="ECO:0007669"/>
    <property type="project" value="InterPro"/>
</dbReference>
<evidence type="ECO:0000313" key="16">
    <source>
        <dbReference type="EMBL" id="CAA9388552.1"/>
    </source>
</evidence>
<keyword evidence="10" id="KW-0460">Magnesium</keyword>
<evidence type="ECO:0000256" key="7">
    <source>
        <dbReference type="ARBA" id="ARBA00022771"/>
    </source>
</evidence>
<dbReference type="CDD" id="cd03364">
    <property type="entry name" value="TOPRIM_DnaG_primases"/>
    <property type="match status" value="1"/>
</dbReference>
<keyword evidence="8" id="KW-0068">Autocatalytic cleavage</keyword>
<dbReference type="PROSITE" id="PS50817">
    <property type="entry name" value="INTEIN_N_TER"/>
    <property type="match status" value="1"/>
</dbReference>
<dbReference type="Pfam" id="PF13662">
    <property type="entry name" value="Toprim_4"/>
    <property type="match status" value="1"/>
</dbReference>
<evidence type="ECO:0000256" key="8">
    <source>
        <dbReference type="ARBA" id="ARBA00022813"/>
    </source>
</evidence>
<keyword evidence="1" id="KW-0240">DNA-directed RNA polymerase</keyword>
<keyword evidence="5" id="KW-0235">DNA replication</keyword>
<dbReference type="Gene3D" id="3.10.28.10">
    <property type="entry name" value="Homing endonucleases"/>
    <property type="match status" value="1"/>
</dbReference>
<proteinExistence type="predicted"/>
<evidence type="ECO:0000259" key="15">
    <source>
        <dbReference type="PROSITE" id="PS50880"/>
    </source>
</evidence>
<dbReference type="PANTHER" id="PTHR30313">
    <property type="entry name" value="DNA PRIMASE"/>
    <property type="match status" value="1"/>
</dbReference>
<dbReference type="PROSITE" id="PS50819">
    <property type="entry name" value="INTEIN_ENDONUCLEASE"/>
    <property type="match status" value="1"/>
</dbReference>